<sequence length="282" mass="32392">MPADWTHSEVRLTVEAYFRMLNDELAGRPINKTAVRRELLPRLDNRSNGALEFKNCNISAALLTLGLPPLDGYKPRWNYQKDLLHAVISEVLRAQPDLFKTVELAVNEQIEKPEVSDLLAMLDPECPERSEIYHGVQEGNRQPCAPIKRNYLELETRNRSIGLAGESLVVEFERSRLISLNREHLADRIEHVSEEQGDGTGYDIRSFDESGRDLFIEVKTTRFRKESPFFISSNEVQFAERHARNYSLYRVYSLSRAPRLFTLPGSVQKSCHLTATQFRATL</sequence>
<reference evidence="2 3" key="1">
    <citation type="submission" date="2021-06" db="EMBL/GenBank/DDBJ databases">
        <title>Complete genome of Haloferula helveola possessing various polysaccharide degrading enzymes.</title>
        <authorList>
            <person name="Takami H."/>
            <person name="Huang C."/>
            <person name="Hamasaki K."/>
        </authorList>
    </citation>
    <scope>NUCLEOTIDE SEQUENCE [LARGE SCALE GENOMIC DNA]</scope>
    <source>
        <strain evidence="2 3">CN-1</strain>
    </source>
</reference>
<gene>
    <name evidence="2" type="ORF">HAHE_42510</name>
</gene>
<keyword evidence="3" id="KW-1185">Reference proteome</keyword>
<dbReference type="Proteomes" id="UP001374893">
    <property type="component" value="Chromosome"/>
</dbReference>
<accession>A0ABM7RIG3</accession>
<organism evidence="2 3">
    <name type="scientific">Haloferula helveola</name>
    <dbReference type="NCBI Taxonomy" id="490095"/>
    <lineage>
        <taxon>Bacteria</taxon>
        <taxon>Pseudomonadati</taxon>
        <taxon>Verrucomicrobiota</taxon>
        <taxon>Verrucomicrobiia</taxon>
        <taxon>Verrucomicrobiales</taxon>
        <taxon>Verrucomicrobiaceae</taxon>
        <taxon>Haloferula</taxon>
    </lineage>
</organism>
<proteinExistence type="predicted"/>
<evidence type="ECO:0000313" key="3">
    <source>
        <dbReference type="Proteomes" id="UP001374893"/>
    </source>
</evidence>
<dbReference type="InterPro" id="IPR024975">
    <property type="entry name" value="NOV_C"/>
</dbReference>
<protein>
    <submittedName>
        <fullName evidence="2">Nuclear factor NOVEIN</fullName>
    </submittedName>
</protein>
<dbReference type="Pfam" id="PF13020">
    <property type="entry name" value="NOV_C"/>
    <property type="match status" value="1"/>
</dbReference>
<feature type="domain" description="Protein NO VEIN C-terminal" evidence="1">
    <location>
        <begin position="166"/>
        <end position="262"/>
    </location>
</feature>
<evidence type="ECO:0000259" key="1">
    <source>
        <dbReference type="Pfam" id="PF13020"/>
    </source>
</evidence>
<name>A0ABM7RIG3_9BACT</name>
<dbReference type="EMBL" id="AP024702">
    <property type="protein sequence ID" value="BCX50343.1"/>
    <property type="molecule type" value="Genomic_DNA"/>
</dbReference>
<evidence type="ECO:0000313" key="2">
    <source>
        <dbReference type="EMBL" id="BCX50343.1"/>
    </source>
</evidence>